<dbReference type="AlphaFoldDB" id="A0A6N8KXE3"/>
<dbReference type="Proteomes" id="UP000435036">
    <property type="component" value="Unassembled WGS sequence"/>
</dbReference>
<dbReference type="InterPro" id="IPR011009">
    <property type="entry name" value="Kinase-like_dom_sf"/>
</dbReference>
<name>A0A6N8KXE3_9SPHI</name>
<dbReference type="EMBL" id="WSQA01000005">
    <property type="protein sequence ID" value="MVZ62143.1"/>
    <property type="molecule type" value="Genomic_DNA"/>
</dbReference>
<evidence type="ECO:0000313" key="3">
    <source>
        <dbReference type="Proteomes" id="UP000435036"/>
    </source>
</evidence>
<keyword evidence="2" id="KW-0418">Kinase</keyword>
<dbReference type="GO" id="GO:0005524">
    <property type="term" value="F:ATP binding"/>
    <property type="evidence" value="ECO:0007669"/>
    <property type="project" value="InterPro"/>
</dbReference>
<keyword evidence="2" id="KW-0808">Transferase</keyword>
<dbReference type="SUPFAM" id="SSF56112">
    <property type="entry name" value="Protein kinase-like (PK-like)"/>
    <property type="match status" value="1"/>
</dbReference>
<dbReference type="CDD" id="cd14014">
    <property type="entry name" value="STKc_PknB_like"/>
    <property type="match status" value="1"/>
</dbReference>
<evidence type="ECO:0000259" key="1">
    <source>
        <dbReference type="PROSITE" id="PS50011"/>
    </source>
</evidence>
<dbReference type="Pfam" id="PF00069">
    <property type="entry name" value="Pkinase"/>
    <property type="match status" value="1"/>
</dbReference>
<dbReference type="Gene3D" id="1.10.510.10">
    <property type="entry name" value="Transferase(Phosphotransferase) domain 1"/>
    <property type="match status" value="1"/>
</dbReference>
<accession>A0A6N8KXE3</accession>
<dbReference type="SMART" id="SM00220">
    <property type="entry name" value="S_TKc"/>
    <property type="match status" value="1"/>
</dbReference>
<organism evidence="2 3">
    <name type="scientific">Sphingobacterium humi</name>
    <dbReference type="NCBI Taxonomy" id="1796905"/>
    <lineage>
        <taxon>Bacteria</taxon>
        <taxon>Pseudomonadati</taxon>
        <taxon>Bacteroidota</taxon>
        <taxon>Sphingobacteriia</taxon>
        <taxon>Sphingobacteriales</taxon>
        <taxon>Sphingobacteriaceae</taxon>
        <taxon>Sphingobacterium</taxon>
    </lineage>
</organism>
<gene>
    <name evidence="2" type="ORF">GQF63_08930</name>
</gene>
<dbReference type="PROSITE" id="PS00108">
    <property type="entry name" value="PROTEIN_KINASE_ST"/>
    <property type="match status" value="1"/>
</dbReference>
<sequence length="349" mass="40041">MALGQYTTQLTFNLNKEIGQEGKNSQVFIAHDIQFDDNIVIKRINKEDFKKDGEFYKETKLLFASAHSNVVKVFYGCSDDNYVYIAMPYYERGSLKSLSEKGNLTIREIIRYAIQFLSGLHNIHSKGLIHFDVKPDNILISNANEAHLSDFGLAKAMNILGHANPEAAYSKHIPPEFYEMVDKTHHFDIYSAGVTLYRLLNGEELFNKQFYSYNSRESRQKAILAGQFPDRTSYLPHIPQKLRTIVNKAMSVNISDRYDSVLSLMNDLGEVGENLDWKYSEEGSVHTWEKTSGNYLYKIQANLQDTKNVSMFTTRTNMLLNKTVKQSQYCHNNLTSSNVLNKIKQALKL</sequence>
<dbReference type="GO" id="GO:0004674">
    <property type="term" value="F:protein serine/threonine kinase activity"/>
    <property type="evidence" value="ECO:0007669"/>
    <property type="project" value="TreeGrafter"/>
</dbReference>
<protein>
    <submittedName>
        <fullName evidence="2">Protein kinase</fullName>
    </submittedName>
</protein>
<dbReference type="Gene3D" id="3.30.200.20">
    <property type="entry name" value="Phosphorylase Kinase, domain 1"/>
    <property type="match status" value="1"/>
</dbReference>
<feature type="domain" description="Protein kinase" evidence="1">
    <location>
        <begin position="12"/>
        <end position="269"/>
    </location>
</feature>
<dbReference type="PANTHER" id="PTHR44167:SF24">
    <property type="entry name" value="SERINE_THREONINE-PROTEIN KINASE CHK2"/>
    <property type="match status" value="1"/>
</dbReference>
<reference evidence="2 3" key="1">
    <citation type="submission" date="2019-12" db="EMBL/GenBank/DDBJ databases">
        <authorList>
            <person name="Dong K."/>
        </authorList>
    </citation>
    <scope>NUCLEOTIDE SEQUENCE [LARGE SCALE GENOMIC DNA]</scope>
    <source>
        <strain evidence="2 3">JCM 31225</strain>
    </source>
</reference>
<dbReference type="RefSeq" id="WP_160368881.1">
    <property type="nucleotide sequence ID" value="NZ_WSQA01000005.1"/>
</dbReference>
<dbReference type="InterPro" id="IPR000719">
    <property type="entry name" value="Prot_kinase_dom"/>
</dbReference>
<dbReference type="PROSITE" id="PS50011">
    <property type="entry name" value="PROTEIN_KINASE_DOM"/>
    <property type="match status" value="1"/>
</dbReference>
<dbReference type="PANTHER" id="PTHR44167">
    <property type="entry name" value="OVARIAN-SPECIFIC SERINE/THREONINE-PROTEIN KINASE LOK-RELATED"/>
    <property type="match status" value="1"/>
</dbReference>
<dbReference type="OrthoDB" id="9813021at2"/>
<proteinExistence type="predicted"/>
<keyword evidence="3" id="KW-1185">Reference proteome</keyword>
<comment type="caution">
    <text evidence="2">The sequence shown here is derived from an EMBL/GenBank/DDBJ whole genome shotgun (WGS) entry which is preliminary data.</text>
</comment>
<evidence type="ECO:0000313" key="2">
    <source>
        <dbReference type="EMBL" id="MVZ62143.1"/>
    </source>
</evidence>
<dbReference type="GO" id="GO:0005737">
    <property type="term" value="C:cytoplasm"/>
    <property type="evidence" value="ECO:0007669"/>
    <property type="project" value="TreeGrafter"/>
</dbReference>
<dbReference type="InterPro" id="IPR008271">
    <property type="entry name" value="Ser/Thr_kinase_AS"/>
</dbReference>